<dbReference type="InterPro" id="IPR011701">
    <property type="entry name" value="MFS"/>
</dbReference>
<keyword evidence="6 8" id="KW-0472">Membrane</keyword>
<evidence type="ECO:0000313" key="10">
    <source>
        <dbReference type="EMBL" id="KAK2142033.1"/>
    </source>
</evidence>
<feature type="transmembrane region" description="Helical" evidence="8">
    <location>
        <begin position="222"/>
        <end position="241"/>
    </location>
</feature>
<keyword evidence="5 8" id="KW-1133">Transmembrane helix</keyword>
<dbReference type="GO" id="GO:0006820">
    <property type="term" value="P:monoatomic anion transport"/>
    <property type="evidence" value="ECO:0007669"/>
    <property type="project" value="TreeGrafter"/>
</dbReference>
<dbReference type="SUPFAM" id="SSF103473">
    <property type="entry name" value="MFS general substrate transporter"/>
    <property type="match status" value="1"/>
</dbReference>
<feature type="domain" description="Major facilitator superfamily (MFS) profile" evidence="9">
    <location>
        <begin position="41"/>
        <end position="454"/>
    </location>
</feature>
<gene>
    <name evidence="10" type="ORF">LSH36_1002g01003</name>
</gene>
<feature type="compositionally biased region" description="Polar residues" evidence="7">
    <location>
        <begin position="434"/>
        <end position="444"/>
    </location>
</feature>
<feature type="transmembrane region" description="Helical" evidence="8">
    <location>
        <begin position="291"/>
        <end position="310"/>
    </location>
</feature>
<keyword evidence="3 8" id="KW-0812">Transmembrane</keyword>
<feature type="transmembrane region" description="Helical" evidence="8">
    <location>
        <begin position="316"/>
        <end position="338"/>
    </location>
</feature>
<evidence type="ECO:0000256" key="4">
    <source>
        <dbReference type="ARBA" id="ARBA00022847"/>
    </source>
</evidence>
<dbReference type="AlphaFoldDB" id="A0AAD9IX98"/>
<dbReference type="InterPro" id="IPR036259">
    <property type="entry name" value="MFS_trans_sf"/>
</dbReference>
<feature type="transmembrane region" description="Helical" evidence="8">
    <location>
        <begin position="384"/>
        <end position="403"/>
    </location>
</feature>
<keyword evidence="4" id="KW-0769">Symport</keyword>
<dbReference type="Proteomes" id="UP001208570">
    <property type="component" value="Unassembled WGS sequence"/>
</dbReference>
<evidence type="ECO:0000313" key="11">
    <source>
        <dbReference type="Proteomes" id="UP001208570"/>
    </source>
</evidence>
<feature type="transmembrane region" description="Helical" evidence="8">
    <location>
        <begin position="136"/>
        <end position="155"/>
    </location>
</feature>
<accession>A0AAD9IX98</accession>
<evidence type="ECO:0000256" key="3">
    <source>
        <dbReference type="ARBA" id="ARBA00022692"/>
    </source>
</evidence>
<feature type="transmembrane region" description="Helical" evidence="8">
    <location>
        <begin position="197"/>
        <end position="215"/>
    </location>
</feature>
<evidence type="ECO:0000259" key="9">
    <source>
        <dbReference type="PROSITE" id="PS50850"/>
    </source>
</evidence>
<dbReference type="InterPro" id="IPR050382">
    <property type="entry name" value="MFS_Na/Anion_cotransporter"/>
</dbReference>
<feature type="transmembrane region" description="Helical" evidence="8">
    <location>
        <begin position="261"/>
        <end position="279"/>
    </location>
</feature>
<proteinExistence type="predicted"/>
<dbReference type="FunFam" id="1.20.1250.20:FF:000003">
    <property type="entry name" value="Solute carrier family 17 member 3"/>
    <property type="match status" value="1"/>
</dbReference>
<feature type="compositionally biased region" description="Acidic residues" evidence="7">
    <location>
        <begin position="419"/>
        <end position="428"/>
    </location>
</feature>
<evidence type="ECO:0000256" key="2">
    <source>
        <dbReference type="ARBA" id="ARBA00022448"/>
    </source>
</evidence>
<dbReference type="Pfam" id="PF07690">
    <property type="entry name" value="MFS_1"/>
    <property type="match status" value="1"/>
</dbReference>
<dbReference type="EMBL" id="JAODUP010001002">
    <property type="protein sequence ID" value="KAK2142033.1"/>
    <property type="molecule type" value="Genomic_DNA"/>
</dbReference>
<evidence type="ECO:0000256" key="5">
    <source>
        <dbReference type="ARBA" id="ARBA00022989"/>
    </source>
</evidence>
<evidence type="ECO:0000256" key="6">
    <source>
        <dbReference type="ARBA" id="ARBA00023136"/>
    </source>
</evidence>
<dbReference type="GO" id="GO:0016020">
    <property type="term" value="C:membrane"/>
    <property type="evidence" value="ECO:0007669"/>
    <property type="project" value="UniProtKB-SubCell"/>
</dbReference>
<feature type="region of interest" description="Disordered" evidence="7">
    <location>
        <begin position="419"/>
        <end position="454"/>
    </location>
</feature>
<dbReference type="Gene3D" id="1.20.1250.20">
    <property type="entry name" value="MFS general substrate transporter like domains"/>
    <property type="match status" value="2"/>
</dbReference>
<evidence type="ECO:0000256" key="8">
    <source>
        <dbReference type="SAM" id="Phobius"/>
    </source>
</evidence>
<dbReference type="PROSITE" id="PS50850">
    <property type="entry name" value="MFS"/>
    <property type="match status" value="1"/>
</dbReference>
<dbReference type="PANTHER" id="PTHR11662:SF399">
    <property type="entry name" value="FI19708P1-RELATED"/>
    <property type="match status" value="1"/>
</dbReference>
<name>A0AAD9IX98_9ANNE</name>
<dbReference type="GO" id="GO:0015293">
    <property type="term" value="F:symporter activity"/>
    <property type="evidence" value="ECO:0007669"/>
    <property type="project" value="UniProtKB-KW"/>
</dbReference>
<comment type="caution">
    <text evidence="10">The sequence shown here is derived from an EMBL/GenBank/DDBJ whole genome shotgun (WGS) entry which is preliminary data.</text>
</comment>
<keyword evidence="2" id="KW-0813">Transport</keyword>
<sequence>MSRSLSFGESNIQSTDQVTLLRDVETDIELKQPCVRYRYLTAILASLGFIMAQGTRTSLNIALVAMVNYTAESPFNSSQFQCPQSHTYHNKTIPQNQGEFDWDGTIQSQLLSAFYYGYVITQIPGGYLAERVGSTLVFGLTVLVPGILSLLHPLLARWDYRSLLAARVLMGICQGPLFPSNQALWGRWAPPLERSRLMSLSTAGSFIGVLTSLVLTGYLCSLPYLGGWPLPFYVWGFPIYMKQALGFDISLEGQLTAMPPLASVIVALLTSVLADYLLSKHWLSTTAVRKIFTFIGECSMALAVIGVGLADCDRVLVVLLYIIGYGLSGFTASGISVITLDMAPQYAGTLLGITNVINSCGGFLSPALVRLVTDNQGDKYRWQLMFYITGGFYMLGLLVFTFLGSAEIQPWAVIPVDSDAPDSDDSGGDGDATGVNNNGASTEESAGDTEQLIL</sequence>
<evidence type="ECO:0000256" key="1">
    <source>
        <dbReference type="ARBA" id="ARBA00004141"/>
    </source>
</evidence>
<dbReference type="PANTHER" id="PTHR11662">
    <property type="entry name" value="SOLUTE CARRIER FAMILY 17"/>
    <property type="match status" value="1"/>
</dbReference>
<reference evidence="10" key="1">
    <citation type="journal article" date="2023" name="Mol. Biol. Evol.">
        <title>Third-Generation Sequencing Reveals the Adaptive Role of the Epigenome in Three Deep-Sea Polychaetes.</title>
        <authorList>
            <person name="Perez M."/>
            <person name="Aroh O."/>
            <person name="Sun Y."/>
            <person name="Lan Y."/>
            <person name="Juniper S.K."/>
            <person name="Young C.R."/>
            <person name="Angers B."/>
            <person name="Qian P.Y."/>
        </authorList>
    </citation>
    <scope>NUCLEOTIDE SEQUENCE</scope>
    <source>
        <strain evidence="10">P08H-3</strain>
    </source>
</reference>
<feature type="transmembrane region" description="Helical" evidence="8">
    <location>
        <begin position="350"/>
        <end position="372"/>
    </location>
</feature>
<protein>
    <recommendedName>
        <fullName evidence="9">Major facilitator superfamily (MFS) profile domain-containing protein</fullName>
    </recommendedName>
</protein>
<keyword evidence="11" id="KW-1185">Reference proteome</keyword>
<dbReference type="InterPro" id="IPR020846">
    <property type="entry name" value="MFS_dom"/>
</dbReference>
<comment type="subcellular location">
    <subcellularLocation>
        <location evidence="1">Membrane</location>
        <topology evidence="1">Multi-pass membrane protein</topology>
    </subcellularLocation>
</comment>
<evidence type="ECO:0000256" key="7">
    <source>
        <dbReference type="SAM" id="MobiDB-lite"/>
    </source>
</evidence>
<organism evidence="10 11">
    <name type="scientific">Paralvinella palmiformis</name>
    <dbReference type="NCBI Taxonomy" id="53620"/>
    <lineage>
        <taxon>Eukaryota</taxon>
        <taxon>Metazoa</taxon>
        <taxon>Spiralia</taxon>
        <taxon>Lophotrochozoa</taxon>
        <taxon>Annelida</taxon>
        <taxon>Polychaeta</taxon>
        <taxon>Sedentaria</taxon>
        <taxon>Canalipalpata</taxon>
        <taxon>Terebellida</taxon>
        <taxon>Terebelliformia</taxon>
        <taxon>Alvinellidae</taxon>
        <taxon>Paralvinella</taxon>
    </lineage>
</organism>